<proteinExistence type="predicted"/>
<protein>
    <submittedName>
        <fullName evidence="1">Uncharacterized protein</fullName>
    </submittedName>
</protein>
<dbReference type="RefSeq" id="WP_191877284.1">
    <property type="nucleotide sequence ID" value="NZ_BMTD01000019.1"/>
</dbReference>
<dbReference type="AlphaFoldDB" id="A0A918MF56"/>
<reference evidence="1" key="2">
    <citation type="submission" date="2020-09" db="EMBL/GenBank/DDBJ databases">
        <authorList>
            <person name="Sun Q."/>
            <person name="Ohkuma M."/>
        </authorList>
    </citation>
    <scope>NUCLEOTIDE SEQUENCE</scope>
    <source>
        <strain evidence="1">JCM 4369</strain>
    </source>
</reference>
<reference evidence="1" key="1">
    <citation type="journal article" date="2014" name="Int. J. Syst. Evol. Microbiol.">
        <title>Complete genome sequence of Corynebacterium casei LMG S-19264T (=DSM 44701T), isolated from a smear-ripened cheese.</title>
        <authorList>
            <consortium name="US DOE Joint Genome Institute (JGI-PGF)"/>
            <person name="Walter F."/>
            <person name="Albersmeier A."/>
            <person name="Kalinowski J."/>
            <person name="Ruckert C."/>
        </authorList>
    </citation>
    <scope>NUCLEOTIDE SEQUENCE</scope>
    <source>
        <strain evidence="1">JCM 4369</strain>
    </source>
</reference>
<evidence type="ECO:0000313" key="2">
    <source>
        <dbReference type="Proteomes" id="UP000618795"/>
    </source>
</evidence>
<name>A0A918MF56_9ACTN</name>
<comment type="caution">
    <text evidence="1">The sequence shown here is derived from an EMBL/GenBank/DDBJ whole genome shotgun (WGS) entry which is preliminary data.</text>
</comment>
<gene>
    <name evidence="1" type="ORF">GCM10010260_67720</name>
</gene>
<dbReference type="Proteomes" id="UP000618795">
    <property type="component" value="Unassembled WGS sequence"/>
</dbReference>
<keyword evidence="2" id="KW-1185">Reference proteome</keyword>
<accession>A0A918MF56</accession>
<organism evidence="1 2">
    <name type="scientific">Streptomyces filipinensis</name>
    <dbReference type="NCBI Taxonomy" id="66887"/>
    <lineage>
        <taxon>Bacteria</taxon>
        <taxon>Bacillati</taxon>
        <taxon>Actinomycetota</taxon>
        <taxon>Actinomycetes</taxon>
        <taxon>Kitasatosporales</taxon>
        <taxon>Streptomycetaceae</taxon>
        <taxon>Streptomyces</taxon>
    </lineage>
</organism>
<dbReference type="EMBL" id="BMTD01000019">
    <property type="protein sequence ID" value="GGV18367.1"/>
    <property type="molecule type" value="Genomic_DNA"/>
</dbReference>
<sequence length="77" mass="8007">MDLAQPAAAAAWAATGAMGPNAAYRNQTLQYGDAASSAYAAVYGSLSRRRIPVTAVPARVRSDITPEVRLANSPSSR</sequence>
<evidence type="ECO:0000313" key="1">
    <source>
        <dbReference type="EMBL" id="GGV18367.1"/>
    </source>
</evidence>